<name>A0ABM8W5V1_GIGMA</name>
<comment type="caution">
    <text evidence="1">The sequence shown here is derived from an EMBL/GenBank/DDBJ whole genome shotgun (WGS) entry which is preliminary data.</text>
</comment>
<gene>
    <name evidence="1" type="ORF">GMARGA_LOCUS3720</name>
</gene>
<proteinExistence type="predicted"/>
<reference evidence="1 2" key="1">
    <citation type="submission" date="2021-06" db="EMBL/GenBank/DDBJ databases">
        <authorList>
            <person name="Kallberg Y."/>
            <person name="Tangrot J."/>
            <person name="Rosling A."/>
        </authorList>
    </citation>
    <scope>NUCLEOTIDE SEQUENCE [LARGE SCALE GENOMIC DNA]</scope>
    <source>
        <strain evidence="1 2">120-4 pot B 10/14</strain>
    </source>
</reference>
<evidence type="ECO:0000313" key="1">
    <source>
        <dbReference type="EMBL" id="CAG8533156.1"/>
    </source>
</evidence>
<keyword evidence="2" id="KW-1185">Reference proteome</keyword>
<sequence>MPKFIKSAAFEDADKDGKRAVLYNRSSLLYEYMLLKHSGFNTGRTRLDSELKVKLRMKYICFYDICFYDDESLRAVWDNACEKWNSIPIYLAAVRQRQIKMDEFPSLDECEFIWTAKINDYNT</sequence>
<protein>
    <submittedName>
        <fullName evidence="1">8850_t:CDS:1</fullName>
    </submittedName>
</protein>
<evidence type="ECO:0000313" key="2">
    <source>
        <dbReference type="Proteomes" id="UP000789901"/>
    </source>
</evidence>
<accession>A0ABM8W5V1</accession>
<organism evidence="1 2">
    <name type="scientific">Gigaspora margarita</name>
    <dbReference type="NCBI Taxonomy" id="4874"/>
    <lineage>
        <taxon>Eukaryota</taxon>
        <taxon>Fungi</taxon>
        <taxon>Fungi incertae sedis</taxon>
        <taxon>Mucoromycota</taxon>
        <taxon>Glomeromycotina</taxon>
        <taxon>Glomeromycetes</taxon>
        <taxon>Diversisporales</taxon>
        <taxon>Gigasporaceae</taxon>
        <taxon>Gigaspora</taxon>
    </lineage>
</organism>
<dbReference type="EMBL" id="CAJVQB010001377">
    <property type="protein sequence ID" value="CAG8533156.1"/>
    <property type="molecule type" value="Genomic_DNA"/>
</dbReference>
<dbReference type="Proteomes" id="UP000789901">
    <property type="component" value="Unassembled WGS sequence"/>
</dbReference>